<dbReference type="GO" id="GO:0043488">
    <property type="term" value="P:regulation of mRNA stability"/>
    <property type="evidence" value="ECO:0007669"/>
    <property type="project" value="InterPro"/>
</dbReference>
<dbReference type="PANTHER" id="PTHR14738:SF32">
    <property type="entry name" value="RNA BINDING (RRM_RBD_RNP MOTIFS) FAMILY PROTEIN"/>
    <property type="match status" value="1"/>
</dbReference>
<dbReference type="InterPro" id="IPR000504">
    <property type="entry name" value="RRM_dom"/>
</dbReference>
<dbReference type="GO" id="GO:0005737">
    <property type="term" value="C:cytoplasm"/>
    <property type="evidence" value="ECO:0007669"/>
    <property type="project" value="TreeGrafter"/>
</dbReference>
<dbReference type="Pfam" id="PF00076">
    <property type="entry name" value="RRM_1"/>
    <property type="match status" value="1"/>
</dbReference>
<keyword evidence="1" id="KW-0694">RNA-binding</keyword>
<evidence type="ECO:0000313" key="5">
    <source>
        <dbReference type="Proteomes" id="UP000322667"/>
    </source>
</evidence>
<dbReference type="EMBL" id="CM017617">
    <property type="protein sequence ID" value="TYI13103.1"/>
    <property type="molecule type" value="Genomic_DNA"/>
</dbReference>
<dbReference type="Gene3D" id="3.30.70.330">
    <property type="match status" value="1"/>
</dbReference>
<feature type="region of interest" description="Disordered" evidence="2">
    <location>
        <begin position="111"/>
        <end position="207"/>
    </location>
</feature>
<evidence type="ECO:0000256" key="2">
    <source>
        <dbReference type="SAM" id="MobiDB-lite"/>
    </source>
</evidence>
<dbReference type="Gene3D" id="1.20.1390.10">
    <property type="entry name" value="PWI domain"/>
    <property type="match status" value="1"/>
</dbReference>
<dbReference type="AlphaFoldDB" id="A0A5D2PB80"/>
<keyword evidence="5" id="KW-1185">Reference proteome</keyword>
<dbReference type="FunFam" id="3.30.70.330:FF:000616">
    <property type="entry name" value="RNA binding (RRM/RBD/RNP motifs) family protein"/>
    <property type="match status" value="1"/>
</dbReference>
<evidence type="ECO:0000313" key="4">
    <source>
        <dbReference type="EMBL" id="TYI13103.1"/>
    </source>
</evidence>
<feature type="compositionally biased region" description="Basic and acidic residues" evidence="2">
    <location>
        <begin position="159"/>
        <end position="171"/>
    </location>
</feature>
<dbReference type="InterPro" id="IPR012677">
    <property type="entry name" value="Nucleotide-bd_a/b_plait_sf"/>
</dbReference>
<dbReference type="PANTHER" id="PTHR14738">
    <property type="entry name" value="ZINC FINGER CCCH DOMAIN-CONTAINING PROTEIN 14"/>
    <property type="match status" value="1"/>
</dbReference>
<dbReference type="GO" id="GO:0008143">
    <property type="term" value="F:poly(A) binding"/>
    <property type="evidence" value="ECO:0007669"/>
    <property type="project" value="InterPro"/>
</dbReference>
<name>A0A5D2PB80_GOSTO</name>
<feature type="domain" description="RRM" evidence="3">
    <location>
        <begin position="524"/>
        <end position="601"/>
    </location>
</feature>
<dbReference type="InterPro" id="IPR035979">
    <property type="entry name" value="RBD_domain_sf"/>
</dbReference>
<feature type="compositionally biased region" description="Basic and acidic residues" evidence="2">
    <location>
        <begin position="140"/>
        <end position="151"/>
    </location>
</feature>
<dbReference type="InterPro" id="IPR002483">
    <property type="entry name" value="PWI_dom"/>
</dbReference>
<evidence type="ECO:0000256" key="1">
    <source>
        <dbReference type="PROSITE-ProRule" id="PRU00176"/>
    </source>
</evidence>
<dbReference type="FunFam" id="1.20.1390.10:FF:000005">
    <property type="entry name" value="RNA binding (RRM/RBD/RNP motifs) family protein"/>
    <property type="match status" value="1"/>
</dbReference>
<sequence length="697" mass="76939">MKMGSVDRVDDLTFKVNFSGDGAAKLKDRVKEKLKEFMGDYTDDTLVEYVIVLLRNGRRKDEAMNELNVFLGDDSDSFVSWLWDHLASNLDLYAPSREPQLDEGTRTTVLGNQSIGAESHQLDTDSERGKSTKFPRNRHNRDWKGLVRDAAEPPPLRSSEVENIRFEEKSSRKVSRGRSTSPRPTQKKRSRPDDRQPIKREAVPQMNIDAPRRLLQFAVRDAVGTSRAPISAKEPSSKRLRSVVSTSSGELPARPKRIQSVARVPNPMATVIKAVAEAAEDVTKVKNAGSVFDRLGPGMDVLETRDLHPEFRESLTEDEEYGDLNQPLEKTHSAYYQREEYAGRHVGNVTALESQTGLASESLSDNEWYGDVDVVGHGVMDESHTGHTGRSGGNKGDNSLMVQYNVAKDDEILQTRNKDQNQSTIATNTSRKIVNISVNVNTWKPPHYQEAREVSELDGRKSLPESEAVANKANHRLMENGNPVNVGNGNVKGAAYDQELSQKAVQPSSASYAAARPLEDADSRTIFVSNVHFAATKDSLSRHFNKFGDVLKVIIVTDAATGQPKGSAYVEFIRKEAADNALSLDGTSFMSRILKVVKKSSAPQEAAAPVMTWPRVARGSPFVAARFGRASFARGMPGAFRPHLPIKPGARSFQWKRDAQTTTTPTDAVTGTNISSPTFRSLTYVRTEPKSEGNATS</sequence>
<dbReference type="Proteomes" id="UP000322667">
    <property type="component" value="Chromosome A08"/>
</dbReference>
<evidence type="ECO:0000259" key="3">
    <source>
        <dbReference type="PROSITE" id="PS50102"/>
    </source>
</evidence>
<dbReference type="SUPFAM" id="SSF54928">
    <property type="entry name" value="RNA-binding domain, RBD"/>
    <property type="match status" value="1"/>
</dbReference>
<feature type="compositionally biased region" description="Basic and acidic residues" evidence="2">
    <location>
        <begin position="191"/>
        <end position="202"/>
    </location>
</feature>
<accession>A0A5D2PB80</accession>
<dbReference type="InterPro" id="IPR040366">
    <property type="entry name" value="Nab2/ZC3H14"/>
</dbReference>
<gene>
    <name evidence="4" type="ORF">ES332_A08G035400v1</name>
</gene>
<dbReference type="GO" id="GO:0005634">
    <property type="term" value="C:nucleus"/>
    <property type="evidence" value="ECO:0007669"/>
    <property type="project" value="TreeGrafter"/>
</dbReference>
<dbReference type="PROSITE" id="PS50102">
    <property type="entry name" value="RRM"/>
    <property type="match status" value="1"/>
</dbReference>
<dbReference type="SMART" id="SM00360">
    <property type="entry name" value="RRM"/>
    <property type="match status" value="1"/>
</dbReference>
<dbReference type="Pfam" id="PF01480">
    <property type="entry name" value="PWI"/>
    <property type="match status" value="1"/>
</dbReference>
<feature type="compositionally biased region" description="Basic and acidic residues" evidence="2">
    <location>
        <begin position="120"/>
        <end position="130"/>
    </location>
</feature>
<reference evidence="4 5" key="1">
    <citation type="submission" date="2019-07" db="EMBL/GenBank/DDBJ databases">
        <title>WGS assembly of Gossypium tomentosum.</title>
        <authorList>
            <person name="Chen Z.J."/>
            <person name="Sreedasyam A."/>
            <person name="Ando A."/>
            <person name="Song Q."/>
            <person name="De L."/>
            <person name="Hulse-Kemp A."/>
            <person name="Ding M."/>
            <person name="Ye W."/>
            <person name="Kirkbride R."/>
            <person name="Jenkins J."/>
            <person name="Plott C."/>
            <person name="Lovell J."/>
            <person name="Lin Y.-M."/>
            <person name="Vaughn R."/>
            <person name="Liu B."/>
            <person name="Li W."/>
            <person name="Simpson S."/>
            <person name="Scheffler B."/>
            <person name="Saski C."/>
            <person name="Grover C."/>
            <person name="Hu G."/>
            <person name="Conover J."/>
            <person name="Carlson J."/>
            <person name="Shu S."/>
            <person name="Boston L."/>
            <person name="Williams M."/>
            <person name="Peterson D."/>
            <person name="Mcgee K."/>
            <person name="Jones D."/>
            <person name="Wendel J."/>
            <person name="Stelly D."/>
            <person name="Grimwood J."/>
            <person name="Schmutz J."/>
        </authorList>
    </citation>
    <scope>NUCLEOTIDE SEQUENCE [LARGE SCALE GENOMIC DNA]</scope>
    <source>
        <strain evidence="4">7179.01</strain>
    </source>
</reference>
<organism evidence="4 5">
    <name type="scientific">Gossypium tomentosum</name>
    <name type="common">Hawaiian cotton</name>
    <name type="synonym">Gossypium sandvicense</name>
    <dbReference type="NCBI Taxonomy" id="34277"/>
    <lineage>
        <taxon>Eukaryota</taxon>
        <taxon>Viridiplantae</taxon>
        <taxon>Streptophyta</taxon>
        <taxon>Embryophyta</taxon>
        <taxon>Tracheophyta</taxon>
        <taxon>Spermatophyta</taxon>
        <taxon>Magnoliopsida</taxon>
        <taxon>eudicotyledons</taxon>
        <taxon>Gunneridae</taxon>
        <taxon>Pentapetalae</taxon>
        <taxon>rosids</taxon>
        <taxon>malvids</taxon>
        <taxon>Malvales</taxon>
        <taxon>Malvaceae</taxon>
        <taxon>Malvoideae</taxon>
        <taxon>Gossypium</taxon>
    </lineage>
</organism>
<proteinExistence type="predicted"/>
<feature type="region of interest" description="Disordered" evidence="2">
    <location>
        <begin position="225"/>
        <end position="254"/>
    </location>
</feature>
<protein>
    <recommendedName>
        <fullName evidence="3">RRM domain-containing protein</fullName>
    </recommendedName>
</protein>